<evidence type="ECO:0000256" key="1">
    <source>
        <dbReference type="ARBA" id="ARBA00000382"/>
    </source>
</evidence>
<dbReference type="GO" id="GO:0005975">
    <property type="term" value="P:carbohydrate metabolic process"/>
    <property type="evidence" value="ECO:0007669"/>
    <property type="project" value="InterPro"/>
</dbReference>
<dbReference type="OrthoDB" id="941679at2759"/>
<comment type="similarity">
    <text evidence="3 15">Belongs to the glycosyl hydrolase 17 family.</text>
</comment>
<dbReference type="Gramene" id="OE9A080461T1">
    <property type="protein sequence ID" value="OE9A080461C1"/>
    <property type="gene ID" value="OE9A080461"/>
</dbReference>
<sequence>MPNPTQVVALLKAQQIHHVRLYDADRAMLLALANTGIRVTVSVPNDQLLGIGQSNATAANWVSRNVLAHVPATNITAIAVGSEVLSTLPNAATILVSAMKYIHSALVASNLDSQIKVSTPHPSSIILDSFPPSQAFFNRSWDPVMVPLLKFLQSTGSFLMLNVYPYYDYMKSNGVIPLDYALFRPLSPNKEAVDPNTLLRYTNVFDAVIDAGYFAMSYVNFTNIPIVVTESGWPSKGDSSEPDATLDNANTYNSNLIRHVLNNTGTPKHPGIAISTYIYELYNEDLRPGPISEKNWGLFDANGVPIYILRLTGSGTVLANDTTNQTFCVAREGADRKMLQAALDWACGPGKVDCSPLLQGQPCYEPDTVSAHASYAFDAYYHRMVMADGTCNFNGVAAVTTTDPSRGSCIFPGSGRRNGTFTNSTSPVPSSNSTASGCRSRYFGSSDAFTSSVVLGILLWSATFL</sequence>
<evidence type="ECO:0000256" key="3">
    <source>
        <dbReference type="ARBA" id="ARBA00008773"/>
    </source>
</evidence>
<evidence type="ECO:0000256" key="10">
    <source>
        <dbReference type="ARBA" id="ARBA00023136"/>
    </source>
</evidence>
<evidence type="ECO:0000256" key="16">
    <source>
        <dbReference type="RuleBase" id="RU004336"/>
    </source>
</evidence>
<evidence type="ECO:0000256" key="11">
    <source>
        <dbReference type="ARBA" id="ARBA00023157"/>
    </source>
</evidence>
<evidence type="ECO:0000259" key="17">
    <source>
        <dbReference type="SMART" id="SM00768"/>
    </source>
</evidence>
<dbReference type="InterPro" id="IPR012946">
    <property type="entry name" value="X8"/>
</dbReference>
<reference evidence="18 19" key="1">
    <citation type="submission" date="2019-12" db="EMBL/GenBank/DDBJ databases">
        <authorList>
            <person name="Alioto T."/>
            <person name="Alioto T."/>
            <person name="Gomez Garrido J."/>
        </authorList>
    </citation>
    <scope>NUCLEOTIDE SEQUENCE [LARGE SCALE GENOMIC DNA]</scope>
</reference>
<keyword evidence="10" id="KW-0472">Membrane</keyword>
<dbReference type="EC" id="3.2.1.39" evidence="4"/>
<keyword evidence="11" id="KW-1015">Disulfide bond</keyword>
<evidence type="ECO:0000256" key="14">
    <source>
        <dbReference type="ARBA" id="ARBA00023295"/>
    </source>
</evidence>
<keyword evidence="8 16" id="KW-0378">Hydrolase</keyword>
<dbReference type="FunFam" id="1.20.58.1040:FF:000001">
    <property type="entry name" value="Glucan endo-1,3-beta-glucosidase 4"/>
    <property type="match status" value="1"/>
</dbReference>
<dbReference type="Gene3D" id="3.20.20.80">
    <property type="entry name" value="Glycosidases"/>
    <property type="match status" value="1"/>
</dbReference>
<dbReference type="GO" id="GO:0098552">
    <property type="term" value="C:side of membrane"/>
    <property type="evidence" value="ECO:0007669"/>
    <property type="project" value="UniProtKB-KW"/>
</dbReference>
<dbReference type="Proteomes" id="UP000594638">
    <property type="component" value="Unassembled WGS sequence"/>
</dbReference>
<dbReference type="InterPro" id="IPR017853">
    <property type="entry name" value="GH"/>
</dbReference>
<evidence type="ECO:0000256" key="4">
    <source>
        <dbReference type="ARBA" id="ARBA00012780"/>
    </source>
</evidence>
<evidence type="ECO:0000256" key="2">
    <source>
        <dbReference type="ARBA" id="ARBA00004609"/>
    </source>
</evidence>
<keyword evidence="13" id="KW-0449">Lipoprotein</keyword>
<comment type="subcellular location">
    <subcellularLocation>
        <location evidence="2">Cell membrane</location>
        <topology evidence="2">Lipid-anchor</topology>
        <topology evidence="2">GPI-anchor</topology>
    </subcellularLocation>
</comment>
<keyword evidence="12" id="KW-0325">Glycoprotein</keyword>
<evidence type="ECO:0000256" key="9">
    <source>
        <dbReference type="ARBA" id="ARBA00022821"/>
    </source>
</evidence>
<keyword evidence="14 16" id="KW-0326">Glycosidase</keyword>
<evidence type="ECO:0000256" key="6">
    <source>
        <dbReference type="ARBA" id="ARBA00022622"/>
    </source>
</evidence>
<dbReference type="GO" id="GO:0005886">
    <property type="term" value="C:plasma membrane"/>
    <property type="evidence" value="ECO:0007669"/>
    <property type="project" value="UniProtKB-SubCell"/>
</dbReference>
<evidence type="ECO:0000256" key="12">
    <source>
        <dbReference type="ARBA" id="ARBA00023180"/>
    </source>
</evidence>
<keyword evidence="9" id="KW-0611">Plant defense</keyword>
<dbReference type="GO" id="GO:0006952">
    <property type="term" value="P:defense response"/>
    <property type="evidence" value="ECO:0007669"/>
    <property type="project" value="UniProtKB-KW"/>
</dbReference>
<dbReference type="PROSITE" id="PS00587">
    <property type="entry name" value="GLYCOSYL_HYDROL_F17"/>
    <property type="match status" value="1"/>
</dbReference>
<evidence type="ECO:0000256" key="15">
    <source>
        <dbReference type="RuleBase" id="RU004335"/>
    </source>
</evidence>
<proteinExistence type="inferred from homology"/>
<evidence type="ECO:0000313" key="18">
    <source>
        <dbReference type="EMBL" id="CAA3024905.1"/>
    </source>
</evidence>
<keyword evidence="5" id="KW-1003">Cell membrane</keyword>
<dbReference type="SMART" id="SM00768">
    <property type="entry name" value="X8"/>
    <property type="match status" value="1"/>
</dbReference>
<dbReference type="SUPFAM" id="SSF51445">
    <property type="entry name" value="(Trans)glycosidases"/>
    <property type="match status" value="1"/>
</dbReference>
<organism evidence="18 19">
    <name type="scientific">Olea europaea subsp. europaea</name>
    <dbReference type="NCBI Taxonomy" id="158383"/>
    <lineage>
        <taxon>Eukaryota</taxon>
        <taxon>Viridiplantae</taxon>
        <taxon>Streptophyta</taxon>
        <taxon>Embryophyta</taxon>
        <taxon>Tracheophyta</taxon>
        <taxon>Spermatophyta</taxon>
        <taxon>Magnoliopsida</taxon>
        <taxon>eudicotyledons</taxon>
        <taxon>Gunneridae</taxon>
        <taxon>Pentapetalae</taxon>
        <taxon>asterids</taxon>
        <taxon>lamiids</taxon>
        <taxon>Lamiales</taxon>
        <taxon>Oleaceae</taxon>
        <taxon>Oleeae</taxon>
        <taxon>Olea</taxon>
    </lineage>
</organism>
<evidence type="ECO:0000256" key="8">
    <source>
        <dbReference type="ARBA" id="ARBA00022801"/>
    </source>
</evidence>
<gene>
    <name evidence="18" type="ORF">OLEA9_A080461</name>
</gene>
<dbReference type="Gene3D" id="1.20.58.1040">
    <property type="match status" value="1"/>
</dbReference>
<dbReference type="GO" id="GO:0042973">
    <property type="term" value="F:glucan endo-1,3-beta-D-glucosidase activity"/>
    <property type="evidence" value="ECO:0007669"/>
    <property type="project" value="UniProtKB-EC"/>
</dbReference>
<protein>
    <recommendedName>
        <fullName evidence="4">glucan endo-1,3-beta-D-glucosidase</fullName>
        <ecNumber evidence="4">3.2.1.39</ecNumber>
    </recommendedName>
</protein>
<comment type="catalytic activity">
    <reaction evidence="1">
        <text>Hydrolysis of (1-&gt;3)-beta-D-glucosidic linkages in (1-&gt;3)-beta-D-glucans.</text>
        <dbReference type="EC" id="3.2.1.39"/>
    </reaction>
</comment>
<evidence type="ECO:0000313" key="19">
    <source>
        <dbReference type="Proteomes" id="UP000594638"/>
    </source>
</evidence>
<dbReference type="EMBL" id="CACTIH010009119">
    <property type="protein sequence ID" value="CAA3024905.1"/>
    <property type="molecule type" value="Genomic_DNA"/>
</dbReference>
<feature type="domain" description="X8" evidence="17">
    <location>
        <begin position="326"/>
        <end position="411"/>
    </location>
</feature>
<evidence type="ECO:0000256" key="5">
    <source>
        <dbReference type="ARBA" id="ARBA00022475"/>
    </source>
</evidence>
<dbReference type="Pfam" id="PF07983">
    <property type="entry name" value="X8"/>
    <property type="match status" value="1"/>
</dbReference>
<dbReference type="FunFam" id="3.20.20.80:FF:000002">
    <property type="entry name" value="Glucan endo-1,3-beta-glucosidase 3"/>
    <property type="match status" value="1"/>
</dbReference>
<dbReference type="Pfam" id="PF00332">
    <property type="entry name" value="Glyco_hydro_17"/>
    <property type="match status" value="1"/>
</dbReference>
<accession>A0A8S0V4Y7</accession>
<name>A0A8S0V4Y7_OLEEU</name>
<keyword evidence="7" id="KW-0732">Signal</keyword>
<dbReference type="GO" id="GO:0009506">
    <property type="term" value="C:plasmodesma"/>
    <property type="evidence" value="ECO:0007669"/>
    <property type="project" value="UniProtKB-ARBA"/>
</dbReference>
<evidence type="ECO:0000256" key="13">
    <source>
        <dbReference type="ARBA" id="ARBA00023288"/>
    </source>
</evidence>
<keyword evidence="6" id="KW-0336">GPI-anchor</keyword>
<comment type="caution">
    <text evidence="18">The sequence shown here is derived from an EMBL/GenBank/DDBJ whole genome shotgun (WGS) entry which is preliminary data.</text>
</comment>
<evidence type="ECO:0000256" key="7">
    <source>
        <dbReference type="ARBA" id="ARBA00022729"/>
    </source>
</evidence>
<keyword evidence="19" id="KW-1185">Reference proteome</keyword>
<dbReference type="InterPro" id="IPR044965">
    <property type="entry name" value="Glyco_hydro_17_plant"/>
</dbReference>
<dbReference type="InterPro" id="IPR000490">
    <property type="entry name" value="Glyco_hydro_17"/>
</dbReference>
<dbReference type="AlphaFoldDB" id="A0A8S0V4Y7"/>
<dbReference type="PANTHER" id="PTHR32227">
    <property type="entry name" value="GLUCAN ENDO-1,3-BETA-GLUCOSIDASE BG1-RELATED-RELATED"/>
    <property type="match status" value="1"/>
</dbReference>